<dbReference type="NCBIfam" id="TIGR01853">
    <property type="entry name" value="lipid_A_lpxD"/>
    <property type="match status" value="1"/>
</dbReference>
<comment type="similarity">
    <text evidence="7">Belongs to the transferase hexapeptide repeat family. LpxD subfamily.</text>
</comment>
<dbReference type="CDD" id="cd03352">
    <property type="entry name" value="LbH_LpxD"/>
    <property type="match status" value="1"/>
</dbReference>
<evidence type="ECO:0000256" key="4">
    <source>
        <dbReference type="ARBA" id="ARBA00022737"/>
    </source>
</evidence>
<dbReference type="UniPathway" id="UPA00973"/>
<dbReference type="PANTHER" id="PTHR43378:SF2">
    <property type="entry name" value="UDP-3-O-ACYLGLUCOSAMINE N-ACYLTRANSFERASE 1, MITOCHONDRIAL-RELATED"/>
    <property type="match status" value="1"/>
</dbReference>
<keyword evidence="6 7" id="KW-0012">Acyltransferase</keyword>
<evidence type="ECO:0000256" key="7">
    <source>
        <dbReference type="HAMAP-Rule" id="MF_00523"/>
    </source>
</evidence>
<organism evidence="9 10">
    <name type="scientific">Cohaesibacter marisflavi</name>
    <dbReference type="NCBI Taxonomy" id="655353"/>
    <lineage>
        <taxon>Bacteria</taxon>
        <taxon>Pseudomonadati</taxon>
        <taxon>Pseudomonadota</taxon>
        <taxon>Alphaproteobacteria</taxon>
        <taxon>Hyphomicrobiales</taxon>
        <taxon>Cohaesibacteraceae</taxon>
    </lineage>
</organism>
<reference evidence="9 10" key="1">
    <citation type="submission" date="2016-10" db="EMBL/GenBank/DDBJ databases">
        <authorList>
            <person name="de Groot N.N."/>
        </authorList>
    </citation>
    <scope>NUCLEOTIDE SEQUENCE [LARGE SCALE GENOMIC DNA]</scope>
    <source>
        <strain evidence="9 10">CGMCC 1.9157</strain>
    </source>
</reference>
<comment type="subunit">
    <text evidence="7">Homotrimer.</text>
</comment>
<dbReference type="NCBIfam" id="NF002060">
    <property type="entry name" value="PRK00892.1"/>
    <property type="match status" value="1"/>
</dbReference>
<evidence type="ECO:0000256" key="2">
    <source>
        <dbReference type="ARBA" id="ARBA00022556"/>
    </source>
</evidence>
<evidence type="ECO:0000256" key="6">
    <source>
        <dbReference type="ARBA" id="ARBA00023315"/>
    </source>
</evidence>
<comment type="function">
    <text evidence="7">Catalyzes the N-acylation of UDP-3-O-acylglucosamine using 3-hydroxyacyl-ACP as the acyl donor. Is involved in the biosynthesis of lipid A, a phosphorylated glycolipid that anchors the lipopolysaccharide to the outer membrane of the cell.</text>
</comment>
<feature type="domain" description="UDP-3-O-[3-hydroxymyristoyl] glucosamine N-acyltransferase non-repeat region" evidence="8">
    <location>
        <begin position="45"/>
        <end position="111"/>
    </location>
</feature>
<proteinExistence type="inferred from homology"/>
<comment type="pathway">
    <text evidence="7">Bacterial outer membrane biogenesis; LPS lipid A biosynthesis.</text>
</comment>
<dbReference type="InterPro" id="IPR001451">
    <property type="entry name" value="Hexapep"/>
</dbReference>
<keyword evidence="3 7" id="KW-0808">Transferase</keyword>
<dbReference type="InterPro" id="IPR020573">
    <property type="entry name" value="UDP_GlcNAc_AcTrfase_non-rep"/>
</dbReference>
<evidence type="ECO:0000259" key="8">
    <source>
        <dbReference type="Pfam" id="PF04613"/>
    </source>
</evidence>
<feature type="active site" description="Proton acceptor" evidence="7">
    <location>
        <position position="268"/>
    </location>
</feature>
<dbReference type="EC" id="2.3.1.191" evidence="7"/>
<keyword evidence="4 7" id="KW-0677">Repeat</keyword>
<evidence type="ECO:0000313" key="10">
    <source>
        <dbReference type="Proteomes" id="UP000199236"/>
    </source>
</evidence>
<dbReference type="PANTHER" id="PTHR43378">
    <property type="entry name" value="UDP-3-O-ACYLGLUCOSAMINE N-ACYLTRANSFERASE"/>
    <property type="match status" value="1"/>
</dbReference>
<dbReference type="Gene3D" id="3.40.1390.10">
    <property type="entry name" value="MurE/MurF, N-terminal domain"/>
    <property type="match status" value="1"/>
</dbReference>
<dbReference type="STRING" id="655353.SAMN04488056_104102"/>
<dbReference type="GO" id="GO:0009245">
    <property type="term" value="P:lipid A biosynthetic process"/>
    <property type="evidence" value="ECO:0007669"/>
    <property type="project" value="UniProtKB-UniRule"/>
</dbReference>
<evidence type="ECO:0000313" key="9">
    <source>
        <dbReference type="EMBL" id="SFO24577.1"/>
    </source>
</evidence>
<evidence type="ECO:0000256" key="1">
    <source>
        <dbReference type="ARBA" id="ARBA00022516"/>
    </source>
</evidence>
<dbReference type="GO" id="GO:0103118">
    <property type="term" value="F:UDP-3-O-[(3R)-3-hydroxyacyl]-glucosamine N-acyltransferase activity"/>
    <property type="evidence" value="ECO:0007669"/>
    <property type="project" value="UniProtKB-EC"/>
</dbReference>
<dbReference type="InterPro" id="IPR007691">
    <property type="entry name" value="LpxD"/>
</dbReference>
<dbReference type="GO" id="GO:0016020">
    <property type="term" value="C:membrane"/>
    <property type="evidence" value="ECO:0007669"/>
    <property type="project" value="GOC"/>
</dbReference>
<dbReference type="InterPro" id="IPR018357">
    <property type="entry name" value="Hexapep_transf_CS"/>
</dbReference>
<dbReference type="EMBL" id="FOVR01000004">
    <property type="protein sequence ID" value="SFO24577.1"/>
    <property type="molecule type" value="Genomic_DNA"/>
</dbReference>
<comment type="catalytic activity">
    <reaction evidence="7">
        <text>a UDP-3-O-[(3R)-3-hydroxyacyl]-alpha-D-glucosamine + a (3R)-hydroxyacyl-[ACP] = a UDP-2-N,3-O-bis[(3R)-3-hydroxyacyl]-alpha-D-glucosamine + holo-[ACP] + H(+)</text>
        <dbReference type="Rhea" id="RHEA:53836"/>
        <dbReference type="Rhea" id="RHEA-COMP:9685"/>
        <dbReference type="Rhea" id="RHEA-COMP:9945"/>
        <dbReference type="ChEBI" id="CHEBI:15378"/>
        <dbReference type="ChEBI" id="CHEBI:64479"/>
        <dbReference type="ChEBI" id="CHEBI:78827"/>
        <dbReference type="ChEBI" id="CHEBI:137740"/>
        <dbReference type="ChEBI" id="CHEBI:137748"/>
        <dbReference type="EC" id="2.3.1.191"/>
    </reaction>
</comment>
<accession>A0A1I5FLB6</accession>
<dbReference type="Proteomes" id="UP000199236">
    <property type="component" value="Unassembled WGS sequence"/>
</dbReference>
<dbReference type="SUPFAM" id="SSF51161">
    <property type="entry name" value="Trimeric LpxA-like enzymes"/>
    <property type="match status" value="1"/>
</dbReference>
<name>A0A1I5FLB6_9HYPH</name>
<dbReference type="PROSITE" id="PS00101">
    <property type="entry name" value="HEXAPEP_TRANSFERASES"/>
    <property type="match status" value="2"/>
</dbReference>
<protein>
    <recommendedName>
        <fullName evidence="7">UDP-3-O-acylglucosamine N-acyltransferase</fullName>
        <ecNumber evidence="7">2.3.1.191</ecNumber>
    </recommendedName>
</protein>
<keyword evidence="10" id="KW-1185">Reference proteome</keyword>
<gene>
    <name evidence="7" type="primary">lpxD</name>
    <name evidence="9" type="ORF">SAMN04488056_104102</name>
</gene>
<sequence>MGGGFFLKAIMTDAAFFSKIETLSLKAIAELIGAELPDDADGAMQISDVAPIDTAAKGHVTFLDNPKYVGQLEKTTASAVICAKRYHERVPDGVVVLESKNPYRAFSEVSAAFYPEAAVPMAYFETDGGISQAAYIHPSAKVEPGVCIEPGVSVGANAEIGAGTTIGAGAVVGQGVRVGRNCHIGANCVLQHTLIGDSVILHPGVCSGQDGFGFSMSATGHQKVPQIGRVIIQDRVEIGANSTIDRGANRDTIIGEGTKIDNQVQIGHNVEVGRHCVLVSQVGLSGSSKLEDFVAIGGQTGVAGHITIGMGAQIAAVSVVKDDVPAGGRYGGVPAKPVKQWFREMTALSRLAEKNK</sequence>
<dbReference type="GO" id="GO:0016410">
    <property type="term" value="F:N-acyltransferase activity"/>
    <property type="evidence" value="ECO:0007669"/>
    <property type="project" value="InterPro"/>
</dbReference>
<dbReference type="Gene3D" id="2.160.10.10">
    <property type="entry name" value="Hexapeptide repeat proteins"/>
    <property type="match status" value="1"/>
</dbReference>
<evidence type="ECO:0000256" key="3">
    <source>
        <dbReference type="ARBA" id="ARBA00022679"/>
    </source>
</evidence>
<dbReference type="Pfam" id="PF00132">
    <property type="entry name" value="Hexapep"/>
    <property type="match status" value="2"/>
</dbReference>
<dbReference type="InterPro" id="IPR011004">
    <property type="entry name" value="Trimer_LpxA-like_sf"/>
</dbReference>
<keyword evidence="5 7" id="KW-0443">Lipid metabolism</keyword>
<dbReference type="HAMAP" id="MF_00523">
    <property type="entry name" value="LpxD"/>
    <property type="match status" value="1"/>
</dbReference>
<evidence type="ECO:0000256" key="5">
    <source>
        <dbReference type="ARBA" id="ARBA00023098"/>
    </source>
</evidence>
<dbReference type="Pfam" id="PF04613">
    <property type="entry name" value="LpxD"/>
    <property type="match status" value="1"/>
</dbReference>
<keyword evidence="2 7" id="KW-0441">Lipid A biosynthesis</keyword>
<dbReference type="AlphaFoldDB" id="A0A1I5FLB6"/>
<keyword evidence="1 7" id="KW-0444">Lipid biosynthesis</keyword>